<sequence length="56" mass="6101">METRDHARSGSSMDGVLQGRAVRRGLGPHGTGDHVHGDCPRGEARRLVRRDVSPQL</sequence>
<protein>
    <submittedName>
        <fullName evidence="2">Unannotated protein</fullName>
    </submittedName>
</protein>
<evidence type="ECO:0000256" key="1">
    <source>
        <dbReference type="SAM" id="MobiDB-lite"/>
    </source>
</evidence>
<gene>
    <name evidence="2" type="ORF">UFOPK2824_00718</name>
</gene>
<feature type="region of interest" description="Disordered" evidence="1">
    <location>
        <begin position="1"/>
        <end position="56"/>
    </location>
</feature>
<organism evidence="2">
    <name type="scientific">freshwater metagenome</name>
    <dbReference type="NCBI Taxonomy" id="449393"/>
    <lineage>
        <taxon>unclassified sequences</taxon>
        <taxon>metagenomes</taxon>
        <taxon>ecological metagenomes</taxon>
    </lineage>
</organism>
<dbReference type="AlphaFoldDB" id="A0A6J6TWH4"/>
<reference evidence="2" key="1">
    <citation type="submission" date="2020-05" db="EMBL/GenBank/DDBJ databases">
        <authorList>
            <person name="Chiriac C."/>
            <person name="Salcher M."/>
            <person name="Ghai R."/>
            <person name="Kavagutti S V."/>
        </authorList>
    </citation>
    <scope>NUCLEOTIDE SEQUENCE</scope>
</reference>
<proteinExistence type="predicted"/>
<accession>A0A6J6TWH4</accession>
<dbReference type="EMBL" id="CAEZZD010000101">
    <property type="protein sequence ID" value="CAB4751355.1"/>
    <property type="molecule type" value="Genomic_DNA"/>
</dbReference>
<name>A0A6J6TWH4_9ZZZZ</name>
<feature type="compositionally biased region" description="Basic and acidic residues" evidence="1">
    <location>
        <begin position="31"/>
        <end position="56"/>
    </location>
</feature>
<evidence type="ECO:0000313" key="2">
    <source>
        <dbReference type="EMBL" id="CAB4751355.1"/>
    </source>
</evidence>